<dbReference type="GO" id="GO:0016747">
    <property type="term" value="F:acyltransferase activity, transferring groups other than amino-acyl groups"/>
    <property type="evidence" value="ECO:0007669"/>
    <property type="project" value="InterPro"/>
</dbReference>
<reference evidence="5" key="1">
    <citation type="journal article" date="2008" name="PLoS ONE">
        <title>Survival in nuclear waste, extreme resistance, and potential applications gleaned from the genome sequence of Kineococcus radiotolerans SRS30216.</title>
        <authorList>
            <person name="Bagwell C.E."/>
            <person name="Bhat S."/>
            <person name="Hawkins G.M."/>
            <person name="Smith B.W."/>
            <person name="Biswas T."/>
            <person name="Hoover T.R."/>
            <person name="Saunders E."/>
            <person name="Han C.S."/>
            <person name="Tsodikov O.V."/>
            <person name="Shimkets L.J."/>
        </authorList>
    </citation>
    <scope>NUCLEOTIDE SEQUENCE [LARGE SCALE GENOMIC DNA]</scope>
    <source>
        <strain evidence="5">ATCC BAA-149 / DSM 14245 / SRS30216</strain>
    </source>
</reference>
<gene>
    <name evidence="4" type="ordered locus">Krad_0094</name>
</gene>
<dbReference type="Proteomes" id="UP000001116">
    <property type="component" value="Chromosome"/>
</dbReference>
<evidence type="ECO:0000256" key="1">
    <source>
        <dbReference type="ARBA" id="ARBA00022679"/>
    </source>
</evidence>
<dbReference type="KEGG" id="kra:Krad_0094"/>
<name>A6W446_KINRD</name>
<dbReference type="InterPro" id="IPR000182">
    <property type="entry name" value="GNAT_dom"/>
</dbReference>
<dbReference type="SUPFAM" id="SSF55729">
    <property type="entry name" value="Acyl-CoA N-acyltransferases (Nat)"/>
    <property type="match status" value="1"/>
</dbReference>
<dbReference type="PROSITE" id="PS51186">
    <property type="entry name" value="GNAT"/>
    <property type="match status" value="1"/>
</dbReference>
<keyword evidence="5" id="KW-1185">Reference proteome</keyword>
<protein>
    <submittedName>
        <fullName evidence="4">GCN5-related N-acetyltransferase</fullName>
    </submittedName>
</protein>
<keyword evidence="2" id="KW-0012">Acyltransferase</keyword>
<evidence type="ECO:0000313" key="5">
    <source>
        <dbReference type="Proteomes" id="UP000001116"/>
    </source>
</evidence>
<dbReference type="PANTHER" id="PTHR43877:SF2">
    <property type="entry name" value="AMINOALKYLPHOSPHONATE N-ACETYLTRANSFERASE-RELATED"/>
    <property type="match status" value="1"/>
</dbReference>
<dbReference type="PANTHER" id="PTHR43877">
    <property type="entry name" value="AMINOALKYLPHOSPHONATE N-ACETYLTRANSFERASE-RELATED-RELATED"/>
    <property type="match status" value="1"/>
</dbReference>
<dbReference type="AlphaFoldDB" id="A6W446"/>
<feature type="domain" description="N-acetyltransferase" evidence="3">
    <location>
        <begin position="3"/>
        <end position="165"/>
    </location>
</feature>
<evidence type="ECO:0000259" key="3">
    <source>
        <dbReference type="PROSITE" id="PS51186"/>
    </source>
</evidence>
<evidence type="ECO:0000256" key="2">
    <source>
        <dbReference type="ARBA" id="ARBA00023315"/>
    </source>
</evidence>
<dbReference type="RefSeq" id="WP_012085594.1">
    <property type="nucleotide sequence ID" value="NC_009664.2"/>
</dbReference>
<dbReference type="Pfam" id="PF00583">
    <property type="entry name" value="Acetyltransf_1"/>
    <property type="match status" value="1"/>
</dbReference>
<dbReference type="STRING" id="266940.Krad_0094"/>
<organism evidence="4 5">
    <name type="scientific">Kineococcus radiotolerans (strain ATCC BAA-149 / DSM 14245 / SRS30216)</name>
    <dbReference type="NCBI Taxonomy" id="266940"/>
    <lineage>
        <taxon>Bacteria</taxon>
        <taxon>Bacillati</taxon>
        <taxon>Actinomycetota</taxon>
        <taxon>Actinomycetes</taxon>
        <taxon>Kineosporiales</taxon>
        <taxon>Kineosporiaceae</taxon>
        <taxon>Kineococcus</taxon>
    </lineage>
</organism>
<sequence length="180" mass="20460">MDVVLRGVEEADWPRWRDLRLRMLADTPLAFTETLETARGHDEEEWRSRVRRAREPGSSTLVAEEGERWVATMSVFTHPRQGLFLVSVYVDPAHRGGGLADRMLAEVLRWARTRPGQDGIRLHVHERNPRAQAFYHRWGFRDTGVRVPYHLDPTQREVEMRLAFPGPAPGPAAAPGGHGA</sequence>
<dbReference type="Gene3D" id="3.40.630.30">
    <property type="match status" value="1"/>
</dbReference>
<dbReference type="InterPro" id="IPR050832">
    <property type="entry name" value="Bact_Acetyltransf"/>
</dbReference>
<evidence type="ECO:0000313" key="4">
    <source>
        <dbReference type="EMBL" id="ABS01585.1"/>
    </source>
</evidence>
<dbReference type="HOGENOM" id="CLU_013985_19_3_11"/>
<dbReference type="InterPro" id="IPR016181">
    <property type="entry name" value="Acyl_CoA_acyltransferase"/>
</dbReference>
<keyword evidence="1" id="KW-0808">Transferase</keyword>
<dbReference type="EMBL" id="CP000750">
    <property type="protein sequence ID" value="ABS01585.1"/>
    <property type="molecule type" value="Genomic_DNA"/>
</dbReference>
<proteinExistence type="predicted"/>
<dbReference type="eggNOG" id="COG0456">
    <property type="taxonomic scope" value="Bacteria"/>
</dbReference>
<accession>A6W446</accession>
<dbReference type="CDD" id="cd04301">
    <property type="entry name" value="NAT_SF"/>
    <property type="match status" value="1"/>
</dbReference>